<accession>A0ABT1SLY4</accession>
<evidence type="ECO:0000256" key="4">
    <source>
        <dbReference type="ARBA" id="ARBA00022917"/>
    </source>
</evidence>
<evidence type="ECO:0000256" key="5">
    <source>
        <dbReference type="HAMAP-Rule" id="MF_00844"/>
    </source>
</evidence>
<comment type="subunit">
    <text evidence="5">Associates with stalled 50S ribosomal subunits. Binds to RqcP.</text>
</comment>
<evidence type="ECO:0000259" key="6">
    <source>
        <dbReference type="Pfam" id="PF05670"/>
    </source>
</evidence>
<dbReference type="PANTHER" id="PTHR15239">
    <property type="entry name" value="NUCLEAR EXPORT MEDIATOR FACTOR NEMF"/>
    <property type="match status" value="1"/>
</dbReference>
<evidence type="ECO:0000256" key="1">
    <source>
        <dbReference type="ARBA" id="ARBA00022555"/>
    </source>
</evidence>
<dbReference type="HAMAP" id="MF_00844_B">
    <property type="entry name" value="RqcH_B"/>
    <property type="match status" value="1"/>
</dbReference>
<dbReference type="InterPro" id="IPR051608">
    <property type="entry name" value="RQC_Subunit_NEMF"/>
</dbReference>
<keyword evidence="3 5" id="KW-0694">RNA-binding</keyword>
<evidence type="ECO:0000313" key="8">
    <source>
        <dbReference type="Proteomes" id="UP001524435"/>
    </source>
</evidence>
<dbReference type="Gene3D" id="2.30.310.10">
    <property type="entry name" value="ibrinogen binding protein from staphylococcus aureus domain"/>
    <property type="match status" value="1"/>
</dbReference>
<comment type="caution">
    <text evidence="7">The sequence shown here is derived from an EMBL/GenBank/DDBJ whole genome shotgun (WGS) entry which is preliminary data.</text>
</comment>
<evidence type="ECO:0000256" key="2">
    <source>
        <dbReference type="ARBA" id="ARBA00022730"/>
    </source>
</evidence>
<feature type="domain" description="NFACT RNA-binding" evidence="6">
    <location>
        <begin position="433"/>
        <end position="517"/>
    </location>
</feature>
<gene>
    <name evidence="5" type="primary">rqcH</name>
    <name evidence="7" type="ORF">NE663_08210</name>
</gene>
<dbReference type="Proteomes" id="UP001524435">
    <property type="component" value="Unassembled WGS sequence"/>
</dbReference>
<keyword evidence="2 5" id="KW-0699">rRNA-binding</keyword>
<dbReference type="Pfam" id="PF05833">
    <property type="entry name" value="NFACT_N"/>
    <property type="match status" value="1"/>
</dbReference>
<name>A0ABT1SLY4_9FIRM</name>
<keyword evidence="1 5" id="KW-0820">tRNA-binding</keyword>
<protein>
    <recommendedName>
        <fullName evidence="5">Rqc2 homolog RqcH</fullName>
        <shortName evidence="5">RqcH</shortName>
    </recommendedName>
</protein>
<dbReference type="Pfam" id="PF05670">
    <property type="entry name" value="NFACT-R_1"/>
    <property type="match status" value="1"/>
</dbReference>
<keyword evidence="8" id="KW-1185">Reference proteome</keyword>
<keyword evidence="4 5" id="KW-0648">Protein biosynthesis</keyword>
<comment type="similarity">
    <text evidence="5">Belongs to the NEMF family.</text>
</comment>
<dbReference type="RefSeq" id="WP_256198103.1">
    <property type="nucleotide sequence ID" value="NZ_JANGCH010000011.1"/>
</dbReference>
<evidence type="ECO:0000313" key="7">
    <source>
        <dbReference type="EMBL" id="MCQ5122239.1"/>
    </source>
</evidence>
<sequence length="552" mass="64144">MALDGVILHQINRQLKSMLPAKINKIQQLSDCEFLFTLRSNHQNRRLLISAHSVYNRINLTQLSYTTLEIPNNFLMVLRKHIDGGIILSCEQEGLDRILKMQVETHNELGDRRSITLMIELMGKYANLILVDEDGKIIDALKRIPPFENSKRLILPQASFVPVEKQKEKSDPFQATQIDVQRSLVKQFSGFSPLLASEVEYRMQNKQDFGSILSEIKKSDQLYFTDIEEQTFFHVIPLTHLQKPAYAYPIMKGLDLLYHDQEEKVRIKQQAGDLFRLVKKELHKNRQKLPKLEETRKEALDCDQYRIYGDLLFSYQHQIRRVDQVQLPSFETGEPIRIPLDPKLDAKGNANKYYQKYHKHKRAQSIVEEQIALCEKEIRYFERIELQLSQATIEDAEEIRSELAALGYLPQKKQQIRRRKKASVPHFDTYVCEDGTIYVGKNNLQNEYLTWTLAHKEDYWLHAKDLHGAHVVIKCETLSESLLRSAALLAAWYSKGRYSSSVPINYTKIRTLKRIKGAKNGLVALSSYQTIYIDPSKEAIQALNDAYLKQTH</sequence>
<dbReference type="InterPro" id="IPR008532">
    <property type="entry name" value="NFACT_RNA-bd"/>
</dbReference>
<comment type="function">
    <text evidence="5">Key component of the ribosome quality control system (RQC), a ribosome-associated complex that mediates the extraction of incompletely synthesized nascent chains from stalled ribosomes and their subsequent degradation. RqcH recruits Ala-charged tRNA, and with RqcP directs the elongation of stalled nascent chains on 50S ribosomal subunits, leading to non-templated C-terminal alanine extensions (Ala tail). The Ala tail promotes nascent chain degradation. May add between 1 and at least 8 Ala residues. Binds to stalled 50S ribosomal subunits.</text>
</comment>
<proteinExistence type="inferred from homology"/>
<dbReference type="Gene3D" id="1.10.8.50">
    <property type="match status" value="1"/>
</dbReference>
<dbReference type="EMBL" id="JANGCH010000011">
    <property type="protein sequence ID" value="MCQ5122239.1"/>
    <property type="molecule type" value="Genomic_DNA"/>
</dbReference>
<evidence type="ECO:0000256" key="3">
    <source>
        <dbReference type="ARBA" id="ARBA00022884"/>
    </source>
</evidence>
<dbReference type="InterPro" id="IPR043682">
    <property type="entry name" value="RqcH_bacterial"/>
</dbReference>
<organism evidence="7 8">
    <name type="scientific">Massilicoli timonensis</name>
    <dbReference type="NCBI Taxonomy" id="2015901"/>
    <lineage>
        <taxon>Bacteria</taxon>
        <taxon>Bacillati</taxon>
        <taxon>Bacillota</taxon>
        <taxon>Erysipelotrichia</taxon>
        <taxon>Erysipelotrichales</taxon>
        <taxon>Erysipelotrichaceae</taxon>
        <taxon>Massilicoli</taxon>
    </lineage>
</organism>
<reference evidence="7 8" key="1">
    <citation type="submission" date="2022-06" db="EMBL/GenBank/DDBJ databases">
        <title>Isolation of gut microbiota from human fecal samples.</title>
        <authorList>
            <person name="Pamer E.G."/>
            <person name="Barat B."/>
            <person name="Waligurski E."/>
            <person name="Medina S."/>
            <person name="Paddock L."/>
            <person name="Mostad J."/>
        </authorList>
    </citation>
    <scope>NUCLEOTIDE SEQUENCE [LARGE SCALE GENOMIC DNA]</scope>
    <source>
        <strain evidence="7 8">DFI.6.1</strain>
    </source>
</reference>
<dbReference type="PANTHER" id="PTHR15239:SF6">
    <property type="entry name" value="RIBOSOME QUALITY CONTROL COMPLEX SUBUNIT NEMF"/>
    <property type="match status" value="1"/>
</dbReference>